<gene>
    <name evidence="13" type="ORF">OCL06_10075</name>
</gene>
<reference evidence="14" key="1">
    <citation type="submission" date="2023-07" db="EMBL/GenBank/DDBJ databases">
        <title>Study on multiphase classification of strain Alteromonas salexigens isolated from the Yellow Sea.</title>
        <authorList>
            <person name="Sun L."/>
        </authorList>
    </citation>
    <scope>NUCLEOTIDE SEQUENCE [LARGE SCALE GENOMIC DNA]</scope>
    <source>
        <strain evidence="14">ASW11-19</strain>
    </source>
</reference>
<evidence type="ECO:0000313" key="14">
    <source>
        <dbReference type="Proteomes" id="UP001209257"/>
    </source>
</evidence>
<proteinExistence type="predicted"/>
<evidence type="ECO:0000256" key="7">
    <source>
        <dbReference type="ARBA" id="ARBA00022989"/>
    </source>
</evidence>
<feature type="transmembrane region" description="Helical" evidence="10">
    <location>
        <begin position="147"/>
        <end position="169"/>
    </location>
</feature>
<sequence>MGSGFVQIVVLMLLAVICVGLFKRFHLPPILAYLFAGVLAGPQLLSLFTHPEEMHLLAEIGIVFLLFSLGLEFSLPKLMAMRSLVFGVGLGQMVLTTLVFSLLPYWLLDLSMAASIVIGGAIALSSTAIVIKQVTESGIINNRRTQLAISILLFQDLAVVPFLIAIPLLSGSEDVSVVSLLAGALLKGVLVIALLLSIGKWILPWVFREVARTRTDELFVLTTILVSLLAAGLTYVSGLSMALGAFLAGMMLGESQYRYQLEADIRPFRDILMGLFFVTVGMQLDLQVLWQSGHWIIGGVLLLMAAKVVLVRLAAMFFKCDPVDAWSAGFKLCQIGEFSFVIASLATTHGVITSQQSSVLVSMGVISMALTPWLIDKSLTAAQLLVRQPHIEEDEPGSYSKELLSDHVVIAGFGRVGQSVAKMLKMEGIPFIAIDGDPVRVFESRNAGEPILFGDASQKDILLNAGLSRAKLMLVTFDQPYKAEQVIDASRQIRDNIEVMVRTKRDYQLEALYKAGASQVVPELQEGSLMLISQVLHYAGVPMSRILKRVRAERKGRYDHLHGFYPGETTQISYGTEDKLEFIHAVVLNNRAYCLGKTLEELDLQSMRVKIKGLRRAGTEVAEPDGSASLQSGDVLVIAGKPRRVERAERFLLEGG</sequence>
<dbReference type="InterPro" id="IPR006153">
    <property type="entry name" value="Cation/H_exchanger_TM"/>
</dbReference>
<keyword evidence="7 10" id="KW-1133">Transmembrane helix</keyword>
<dbReference type="Pfam" id="PF02080">
    <property type="entry name" value="TrkA_C"/>
    <property type="match status" value="1"/>
</dbReference>
<dbReference type="Pfam" id="PF02254">
    <property type="entry name" value="TrkA_N"/>
    <property type="match status" value="1"/>
</dbReference>
<comment type="subcellular location">
    <subcellularLocation>
        <location evidence="1">Membrane</location>
        <topology evidence="1">Multi-pass membrane protein</topology>
    </subcellularLocation>
</comment>
<feature type="transmembrane region" description="Helical" evidence="10">
    <location>
        <begin position="113"/>
        <end position="135"/>
    </location>
</feature>
<protein>
    <submittedName>
        <fullName evidence="13">Cation:proton antiporter</fullName>
    </submittedName>
</protein>
<feature type="transmembrane region" description="Helical" evidence="10">
    <location>
        <begin position="358"/>
        <end position="375"/>
    </location>
</feature>
<evidence type="ECO:0000256" key="2">
    <source>
        <dbReference type="ARBA" id="ARBA00022448"/>
    </source>
</evidence>
<comment type="caution">
    <text evidence="13">The sequence shown here is derived from an EMBL/GenBank/DDBJ whole genome shotgun (WGS) entry which is preliminary data.</text>
</comment>
<evidence type="ECO:0000256" key="8">
    <source>
        <dbReference type="ARBA" id="ARBA00023065"/>
    </source>
</evidence>
<evidence type="ECO:0000256" key="9">
    <source>
        <dbReference type="ARBA" id="ARBA00023136"/>
    </source>
</evidence>
<dbReference type="InterPro" id="IPR003148">
    <property type="entry name" value="RCK_N"/>
</dbReference>
<keyword evidence="3" id="KW-0050">Antiport</keyword>
<dbReference type="InterPro" id="IPR036721">
    <property type="entry name" value="RCK_C_sf"/>
</dbReference>
<dbReference type="SUPFAM" id="SSF51735">
    <property type="entry name" value="NAD(P)-binding Rossmann-fold domains"/>
    <property type="match status" value="1"/>
</dbReference>
<feature type="transmembrane region" description="Helical" evidence="10">
    <location>
        <begin position="30"/>
        <end position="48"/>
    </location>
</feature>
<dbReference type="InterPro" id="IPR006037">
    <property type="entry name" value="RCK_C"/>
</dbReference>
<keyword evidence="8" id="KW-0406">Ion transport</keyword>
<feature type="domain" description="RCK N-terminal" evidence="11">
    <location>
        <begin position="405"/>
        <end position="522"/>
    </location>
</feature>
<evidence type="ECO:0000259" key="11">
    <source>
        <dbReference type="PROSITE" id="PS51201"/>
    </source>
</evidence>
<dbReference type="InterPro" id="IPR038770">
    <property type="entry name" value="Na+/solute_symporter_sf"/>
</dbReference>
<dbReference type="Gene3D" id="1.20.1530.20">
    <property type="match status" value="1"/>
</dbReference>
<evidence type="ECO:0000259" key="12">
    <source>
        <dbReference type="PROSITE" id="PS51202"/>
    </source>
</evidence>
<feature type="transmembrane region" description="Helical" evidence="10">
    <location>
        <begin position="83"/>
        <end position="107"/>
    </location>
</feature>
<dbReference type="InterPro" id="IPR036291">
    <property type="entry name" value="NAD(P)-bd_dom_sf"/>
</dbReference>
<keyword evidence="2" id="KW-0813">Transport</keyword>
<dbReference type="EMBL" id="JAOTJC010000008">
    <property type="protein sequence ID" value="MCU7554947.1"/>
    <property type="molecule type" value="Genomic_DNA"/>
</dbReference>
<feature type="transmembrane region" description="Helical" evidence="10">
    <location>
        <begin position="54"/>
        <end position="71"/>
    </location>
</feature>
<dbReference type="PANTHER" id="PTHR46157">
    <property type="entry name" value="K(+) EFFLUX ANTIPORTER 3, CHLOROPLASTIC"/>
    <property type="match status" value="1"/>
</dbReference>
<keyword evidence="9 10" id="KW-0472">Membrane</keyword>
<feature type="transmembrane region" description="Helical" evidence="10">
    <location>
        <begin position="218"/>
        <end position="236"/>
    </location>
</feature>
<dbReference type="Proteomes" id="UP001209257">
    <property type="component" value="Unassembled WGS sequence"/>
</dbReference>
<keyword evidence="5 10" id="KW-0812">Transmembrane</keyword>
<feature type="transmembrane region" description="Helical" evidence="10">
    <location>
        <begin position="175"/>
        <end position="198"/>
    </location>
</feature>
<evidence type="ECO:0000256" key="4">
    <source>
        <dbReference type="ARBA" id="ARBA00022538"/>
    </source>
</evidence>
<keyword evidence="14" id="KW-1185">Reference proteome</keyword>
<dbReference type="PROSITE" id="PS51202">
    <property type="entry name" value="RCK_C"/>
    <property type="match status" value="1"/>
</dbReference>
<accession>A0ABT2VNQ9</accession>
<evidence type="ECO:0000256" key="10">
    <source>
        <dbReference type="SAM" id="Phobius"/>
    </source>
</evidence>
<feature type="transmembrane region" description="Helical" evidence="10">
    <location>
        <begin position="296"/>
        <end position="318"/>
    </location>
</feature>
<dbReference type="Gene3D" id="3.30.70.1450">
    <property type="entry name" value="Regulator of K+ conductance, C-terminal domain"/>
    <property type="match status" value="1"/>
</dbReference>
<evidence type="ECO:0000256" key="6">
    <source>
        <dbReference type="ARBA" id="ARBA00022958"/>
    </source>
</evidence>
<dbReference type="Gene3D" id="3.40.50.720">
    <property type="entry name" value="NAD(P)-binding Rossmann-like Domain"/>
    <property type="match status" value="1"/>
</dbReference>
<keyword evidence="4" id="KW-0633">Potassium transport</keyword>
<dbReference type="PROSITE" id="PS51201">
    <property type="entry name" value="RCK_N"/>
    <property type="match status" value="1"/>
</dbReference>
<dbReference type="SUPFAM" id="SSF116726">
    <property type="entry name" value="TrkA C-terminal domain-like"/>
    <property type="match status" value="1"/>
</dbReference>
<dbReference type="Pfam" id="PF00999">
    <property type="entry name" value="Na_H_Exchanger"/>
    <property type="match status" value="1"/>
</dbReference>
<evidence type="ECO:0000256" key="5">
    <source>
        <dbReference type="ARBA" id="ARBA00022692"/>
    </source>
</evidence>
<keyword evidence="6" id="KW-0630">Potassium</keyword>
<evidence type="ECO:0000313" key="13">
    <source>
        <dbReference type="EMBL" id="MCU7554947.1"/>
    </source>
</evidence>
<dbReference type="PANTHER" id="PTHR46157:SF4">
    <property type="entry name" value="K(+) EFFLUX ANTIPORTER 3, CHLOROPLASTIC"/>
    <property type="match status" value="1"/>
</dbReference>
<feature type="transmembrane region" description="Helical" evidence="10">
    <location>
        <begin position="6"/>
        <end position="23"/>
    </location>
</feature>
<feature type="domain" description="RCK C-terminal" evidence="12">
    <location>
        <begin position="569"/>
        <end position="654"/>
    </location>
</feature>
<evidence type="ECO:0000256" key="1">
    <source>
        <dbReference type="ARBA" id="ARBA00004141"/>
    </source>
</evidence>
<organism evidence="13 14">
    <name type="scientific">Alteromonas salexigens</name>
    <dbReference type="NCBI Taxonomy" id="2982530"/>
    <lineage>
        <taxon>Bacteria</taxon>
        <taxon>Pseudomonadati</taxon>
        <taxon>Pseudomonadota</taxon>
        <taxon>Gammaproteobacteria</taxon>
        <taxon>Alteromonadales</taxon>
        <taxon>Alteromonadaceae</taxon>
        <taxon>Alteromonas/Salinimonas group</taxon>
        <taxon>Alteromonas</taxon>
    </lineage>
</organism>
<name>A0ABT2VNQ9_9ALTE</name>
<evidence type="ECO:0000256" key="3">
    <source>
        <dbReference type="ARBA" id="ARBA00022449"/>
    </source>
</evidence>